<dbReference type="PANTHER" id="PTHR30469:SF15">
    <property type="entry name" value="HLYD FAMILY OF SECRETION PROTEINS"/>
    <property type="match status" value="1"/>
</dbReference>
<evidence type="ECO:0000259" key="8">
    <source>
        <dbReference type="Pfam" id="PF25967"/>
    </source>
</evidence>
<dbReference type="NCBIfam" id="TIGR01730">
    <property type="entry name" value="RND_mfp"/>
    <property type="match status" value="1"/>
</dbReference>
<dbReference type="EMBL" id="JAMPKK010000005">
    <property type="protein sequence ID" value="MEP0863591.1"/>
    <property type="molecule type" value="Genomic_DNA"/>
</dbReference>
<dbReference type="Gene3D" id="2.40.30.170">
    <property type="match status" value="1"/>
</dbReference>
<feature type="domain" description="Multidrug resistance protein MdtA-like C-terminal permuted SH3" evidence="8">
    <location>
        <begin position="409"/>
        <end position="457"/>
    </location>
</feature>
<dbReference type="Gene3D" id="2.40.50.100">
    <property type="match status" value="1"/>
</dbReference>
<feature type="region of interest" description="Disordered" evidence="5">
    <location>
        <begin position="359"/>
        <end position="413"/>
    </location>
</feature>
<dbReference type="Pfam" id="PF25967">
    <property type="entry name" value="RND-MFP_C"/>
    <property type="match status" value="1"/>
</dbReference>
<evidence type="ECO:0000256" key="5">
    <source>
        <dbReference type="SAM" id="MobiDB-lite"/>
    </source>
</evidence>
<feature type="region of interest" description="Disordered" evidence="5">
    <location>
        <begin position="454"/>
        <end position="479"/>
    </location>
</feature>
<dbReference type="Proteomes" id="UP001442494">
    <property type="component" value="Unassembled WGS sequence"/>
</dbReference>
<keyword evidence="10" id="KW-1185">Reference proteome</keyword>
<keyword evidence="3" id="KW-0813">Transport</keyword>
<evidence type="ECO:0000259" key="6">
    <source>
        <dbReference type="Pfam" id="PF25917"/>
    </source>
</evidence>
<feature type="compositionally biased region" description="Basic and acidic residues" evidence="5">
    <location>
        <begin position="454"/>
        <end position="469"/>
    </location>
</feature>
<evidence type="ECO:0000256" key="3">
    <source>
        <dbReference type="ARBA" id="ARBA00022448"/>
    </source>
</evidence>
<evidence type="ECO:0000259" key="7">
    <source>
        <dbReference type="Pfam" id="PF25954"/>
    </source>
</evidence>
<organism evidence="9 10">
    <name type="scientific">Funiculus sociatus GB2-A5</name>
    <dbReference type="NCBI Taxonomy" id="2933946"/>
    <lineage>
        <taxon>Bacteria</taxon>
        <taxon>Bacillati</taxon>
        <taxon>Cyanobacteriota</taxon>
        <taxon>Cyanophyceae</taxon>
        <taxon>Coleofasciculales</taxon>
        <taxon>Coleofasciculaceae</taxon>
        <taxon>Funiculus</taxon>
    </lineage>
</organism>
<dbReference type="SUPFAM" id="SSF111369">
    <property type="entry name" value="HlyD-like secretion proteins"/>
    <property type="match status" value="2"/>
</dbReference>
<keyword evidence="4" id="KW-0175">Coiled coil</keyword>
<evidence type="ECO:0000256" key="1">
    <source>
        <dbReference type="ARBA" id="ARBA00004196"/>
    </source>
</evidence>
<dbReference type="Gene3D" id="1.10.287.470">
    <property type="entry name" value="Helix hairpin bin"/>
    <property type="match status" value="1"/>
</dbReference>
<name>A0ABV0JJH8_9CYAN</name>
<dbReference type="InterPro" id="IPR058625">
    <property type="entry name" value="MdtA-like_BSH"/>
</dbReference>
<protein>
    <submittedName>
        <fullName evidence="9">Efflux RND transporter periplasmic adaptor subunit</fullName>
    </submittedName>
</protein>
<gene>
    <name evidence="9" type="ORF">NDI37_03810</name>
</gene>
<comment type="similarity">
    <text evidence="2">Belongs to the membrane fusion protein (MFP) (TC 8.A.1) family.</text>
</comment>
<dbReference type="InterPro" id="IPR058627">
    <property type="entry name" value="MdtA-like_C"/>
</dbReference>
<reference evidence="9 10" key="1">
    <citation type="submission" date="2022-04" db="EMBL/GenBank/DDBJ databases">
        <title>Positive selection, recombination, and allopatry shape intraspecific diversity of widespread and dominant cyanobacteria.</title>
        <authorList>
            <person name="Wei J."/>
            <person name="Shu W."/>
            <person name="Hu C."/>
        </authorList>
    </citation>
    <scope>NUCLEOTIDE SEQUENCE [LARGE SCALE GENOMIC DNA]</scope>
    <source>
        <strain evidence="9 10">GB2-A5</strain>
    </source>
</reference>
<evidence type="ECO:0000256" key="4">
    <source>
        <dbReference type="SAM" id="Coils"/>
    </source>
</evidence>
<proteinExistence type="inferred from homology"/>
<dbReference type="RefSeq" id="WP_190418895.1">
    <property type="nucleotide sequence ID" value="NZ_JAMPKK010000005.1"/>
</dbReference>
<comment type="subcellular location">
    <subcellularLocation>
        <location evidence="1">Cell envelope</location>
    </subcellularLocation>
</comment>
<feature type="domain" description="Multidrug resistance protein MdtA-like barrel-sandwich hybrid" evidence="6">
    <location>
        <begin position="89"/>
        <end position="266"/>
    </location>
</feature>
<dbReference type="PANTHER" id="PTHR30469">
    <property type="entry name" value="MULTIDRUG RESISTANCE PROTEIN MDTA"/>
    <property type="match status" value="1"/>
</dbReference>
<evidence type="ECO:0000256" key="2">
    <source>
        <dbReference type="ARBA" id="ARBA00009477"/>
    </source>
</evidence>
<evidence type="ECO:0000313" key="10">
    <source>
        <dbReference type="Proteomes" id="UP001442494"/>
    </source>
</evidence>
<dbReference type="Pfam" id="PF25954">
    <property type="entry name" value="Beta-barrel_RND_2"/>
    <property type="match status" value="1"/>
</dbReference>
<dbReference type="InterPro" id="IPR006143">
    <property type="entry name" value="RND_pump_MFP"/>
</dbReference>
<comment type="caution">
    <text evidence="9">The sequence shown here is derived from an EMBL/GenBank/DDBJ whole genome shotgun (WGS) entry which is preliminary data.</text>
</comment>
<feature type="coiled-coil region" evidence="4">
    <location>
        <begin position="130"/>
        <end position="209"/>
    </location>
</feature>
<feature type="domain" description="CusB-like beta-barrel" evidence="7">
    <location>
        <begin position="279"/>
        <end position="353"/>
    </location>
</feature>
<dbReference type="Gene3D" id="2.40.420.20">
    <property type="match status" value="1"/>
</dbReference>
<sequence>MSAESATNQKTQQEGKSKSQRMFLLPFAFLLLPYLSSCGILPQQQADAQAPQQQQRGGAGGITPVDVAIARTDTLQEEIKFIGTTRPVREVSVQPQVEGRLLSLKADVGDRVAQGQIVAQLDDTILLTNVNQAQAELATLQSEVARARTQVGNARTQVEQAKAQLQQAQRDAARLAGLARQGAIAQQQAELAQTEAQTAQQALLSAQAQVSTEQQAVVAAQGRVKAQQSVLAQSRERQSYSVLTSPISGVVVSKGIEPGDLANPGSEILKIGDFSRVTVVVPVSELELSKIRVGQSVRVQLDAFANREFLGEVVRISPAANVAARQIPVEVTIANPKGEISSGLLARVSFSSTASERVLVPQTALQEKNPGGRGGASSPTEGQGSREARSGGSATAPEQARNSTSQIENPKSSQATVFVLDRNGKQPTVQARSVTVGDRANGKVEILSGLKPGERFVSRSGKPLKDGEPVRLSVLSETQ</sequence>
<accession>A0ABV0JJH8</accession>
<evidence type="ECO:0000313" key="9">
    <source>
        <dbReference type="EMBL" id="MEP0863591.1"/>
    </source>
</evidence>
<dbReference type="Pfam" id="PF25917">
    <property type="entry name" value="BSH_RND"/>
    <property type="match status" value="1"/>
</dbReference>
<feature type="compositionally biased region" description="Polar residues" evidence="5">
    <location>
        <begin position="400"/>
        <end position="413"/>
    </location>
</feature>
<dbReference type="InterPro" id="IPR058792">
    <property type="entry name" value="Beta-barrel_RND_2"/>
</dbReference>